<dbReference type="Proteomes" id="UP001160499">
    <property type="component" value="Unassembled WGS sequence"/>
</dbReference>
<dbReference type="RefSeq" id="WP_280875175.1">
    <property type="nucleotide sequence ID" value="NZ_JARXVH010000002.1"/>
</dbReference>
<reference evidence="1 2" key="1">
    <citation type="submission" date="2023-04" db="EMBL/GenBank/DDBJ databases">
        <title>Forest soil microbial communities from Buena Vista Peninsula, Colon Province, Panama.</title>
        <authorList>
            <person name="Bouskill N."/>
        </authorList>
    </citation>
    <scope>NUCLEOTIDE SEQUENCE [LARGE SCALE GENOMIC DNA]</scope>
    <source>
        <strain evidence="1 2">GGS1</strain>
    </source>
</reference>
<evidence type="ECO:0008006" key="3">
    <source>
        <dbReference type="Google" id="ProtNLM"/>
    </source>
</evidence>
<sequence length="334" mass="37418">MPMNGAVHPRFHPAGFDGALRTALDDVRAGRWRSTSELLRNCRTWGVRTSRSQVLAAAVVAAQGDAVEAWLQEEPSADALMMRARVRVQQALGAHRAGKRGVGLLADRARAACFEAARYGPADPVPWVCLVALAQLDWPEEGRRRPEHRAQPPEGMLPFGPWVLLHEADKRDPGSREAWHRMIQALRAYGVNVRDVARWICSWAPDGSPLLLLPLYLQAEHYAKERARGALTPLYWTTDLISHSAWRALEGWFWCADRTSWSAQDLGHLAQALFSTGLYAEAAPVFEVIGPFVTPEPWKYIAEAPDLWLEQFERARDKCLAAATGDTRYAARRR</sequence>
<organism evidence="1 2">
    <name type="scientific">Streptomyces pseudovenezuelae</name>
    <dbReference type="NCBI Taxonomy" id="67350"/>
    <lineage>
        <taxon>Bacteria</taxon>
        <taxon>Bacillati</taxon>
        <taxon>Actinomycetota</taxon>
        <taxon>Actinomycetes</taxon>
        <taxon>Kitasatosporales</taxon>
        <taxon>Streptomycetaceae</taxon>
        <taxon>Streptomyces</taxon>
        <taxon>Streptomyces aurantiacus group</taxon>
    </lineage>
</organism>
<proteinExistence type="predicted"/>
<accession>A0ABT6LES3</accession>
<protein>
    <recommendedName>
        <fullName evidence="3">DUF4034 domain-containing protein</fullName>
    </recommendedName>
</protein>
<evidence type="ECO:0000313" key="1">
    <source>
        <dbReference type="EMBL" id="MDH6214106.1"/>
    </source>
</evidence>
<keyword evidence="2" id="KW-1185">Reference proteome</keyword>
<gene>
    <name evidence="1" type="ORF">M2283_001389</name>
</gene>
<name>A0ABT6LES3_9ACTN</name>
<dbReference type="EMBL" id="JARXVH010000002">
    <property type="protein sequence ID" value="MDH6214106.1"/>
    <property type="molecule type" value="Genomic_DNA"/>
</dbReference>
<evidence type="ECO:0000313" key="2">
    <source>
        <dbReference type="Proteomes" id="UP001160499"/>
    </source>
</evidence>
<comment type="caution">
    <text evidence="1">The sequence shown here is derived from an EMBL/GenBank/DDBJ whole genome shotgun (WGS) entry which is preliminary data.</text>
</comment>